<dbReference type="InterPro" id="IPR023393">
    <property type="entry name" value="START-like_dom_sf"/>
</dbReference>
<dbReference type="SUPFAM" id="SSF55961">
    <property type="entry name" value="Bet v1-like"/>
    <property type="match status" value="1"/>
</dbReference>
<dbReference type="STRING" id="1314781.A0A165DCT0"/>
<dbReference type="Proteomes" id="UP000077266">
    <property type="component" value="Unassembled WGS sequence"/>
</dbReference>
<reference evidence="3 4" key="1">
    <citation type="journal article" date="2016" name="Mol. Biol. Evol.">
        <title>Comparative Genomics of Early-Diverging Mushroom-Forming Fungi Provides Insights into the Origins of Lignocellulose Decay Capabilities.</title>
        <authorList>
            <person name="Nagy L.G."/>
            <person name="Riley R."/>
            <person name="Tritt A."/>
            <person name="Adam C."/>
            <person name="Daum C."/>
            <person name="Floudas D."/>
            <person name="Sun H."/>
            <person name="Yadav J.S."/>
            <person name="Pangilinan J."/>
            <person name="Larsson K.H."/>
            <person name="Matsuura K."/>
            <person name="Barry K."/>
            <person name="Labutti K."/>
            <person name="Kuo R."/>
            <person name="Ohm R.A."/>
            <person name="Bhattacharya S.S."/>
            <person name="Shirouzu T."/>
            <person name="Yoshinaga Y."/>
            <person name="Martin F.M."/>
            <person name="Grigoriev I.V."/>
            <person name="Hibbett D.S."/>
        </authorList>
    </citation>
    <scope>NUCLEOTIDE SEQUENCE [LARGE SCALE GENOMIC DNA]</scope>
    <source>
        <strain evidence="3 4">HHB12029</strain>
    </source>
</reference>
<name>A0A165DCT0_EXIGL</name>
<proteinExistence type="predicted"/>
<evidence type="ECO:0000256" key="1">
    <source>
        <dbReference type="SAM" id="MobiDB-lite"/>
    </source>
</evidence>
<feature type="domain" description="DUF3074" evidence="2">
    <location>
        <begin position="64"/>
        <end position="229"/>
    </location>
</feature>
<evidence type="ECO:0000313" key="3">
    <source>
        <dbReference type="EMBL" id="KZV84243.1"/>
    </source>
</evidence>
<dbReference type="Gene3D" id="3.30.530.20">
    <property type="match status" value="1"/>
</dbReference>
<feature type="compositionally biased region" description="Low complexity" evidence="1">
    <location>
        <begin position="238"/>
        <end position="251"/>
    </location>
</feature>
<gene>
    <name evidence="3" type="ORF">EXIGLDRAFT_727455</name>
</gene>
<dbReference type="AlphaFoldDB" id="A0A165DCT0"/>
<keyword evidence="4" id="KW-1185">Reference proteome</keyword>
<evidence type="ECO:0000259" key="2">
    <source>
        <dbReference type="Pfam" id="PF11274"/>
    </source>
</evidence>
<dbReference type="InterPro" id="IPR024500">
    <property type="entry name" value="DUF3074"/>
</dbReference>
<dbReference type="Pfam" id="PF11274">
    <property type="entry name" value="DUF3074"/>
    <property type="match status" value="1"/>
</dbReference>
<protein>
    <recommendedName>
        <fullName evidence="2">DUF3074 domain-containing protein</fullName>
    </recommendedName>
</protein>
<dbReference type="OrthoDB" id="6423603at2759"/>
<feature type="region of interest" description="Disordered" evidence="1">
    <location>
        <begin position="229"/>
        <end position="251"/>
    </location>
</feature>
<dbReference type="PANTHER" id="PTHR40370:SF1">
    <property type="entry name" value="DUF3074 DOMAIN-CONTAINING PROTEIN"/>
    <property type="match status" value="1"/>
</dbReference>
<dbReference type="InParanoid" id="A0A165DCT0"/>
<organism evidence="3 4">
    <name type="scientific">Exidia glandulosa HHB12029</name>
    <dbReference type="NCBI Taxonomy" id="1314781"/>
    <lineage>
        <taxon>Eukaryota</taxon>
        <taxon>Fungi</taxon>
        <taxon>Dikarya</taxon>
        <taxon>Basidiomycota</taxon>
        <taxon>Agaricomycotina</taxon>
        <taxon>Agaricomycetes</taxon>
        <taxon>Auriculariales</taxon>
        <taxon>Exidiaceae</taxon>
        <taxon>Exidia</taxon>
    </lineage>
</organism>
<dbReference type="PANTHER" id="PTHR40370">
    <property type="entry name" value="EXPRESSED PROTEIN"/>
    <property type="match status" value="1"/>
</dbReference>
<accession>A0A165DCT0</accession>
<dbReference type="EMBL" id="KV426233">
    <property type="protein sequence ID" value="KZV84243.1"/>
    <property type="molecule type" value="Genomic_DNA"/>
</dbReference>
<sequence length="251" mass="27627">MAAKLSITPLTPDSIPSRDALLAAAHALFPGTGTPEGWKKGKIFNHSVQSLYRKATDSSTGANWHGRISVHGPDECTFEQFWDGLGRDKASNEAEYMPEIKAATLLKTLHAETDTIWSMHYVFPPPLQPRVFTVLQSVHRSDDEFWIVQLPVDVTSDAEMAAKDHGIQDPKVVRGRYASVERLRKTADGKTEWLMATCSAAGGNIPQFVQEMSIPGQIAHDVPRFLEWAKKRPESKPEPTATATAPEPAAT</sequence>
<evidence type="ECO:0000313" key="4">
    <source>
        <dbReference type="Proteomes" id="UP000077266"/>
    </source>
</evidence>